<dbReference type="Pfam" id="PF10502">
    <property type="entry name" value="Peptidase_S26"/>
    <property type="match status" value="1"/>
</dbReference>
<dbReference type="InterPro" id="IPR000223">
    <property type="entry name" value="Pept_S26A_signal_pept_1"/>
</dbReference>
<evidence type="ECO:0000256" key="6">
    <source>
        <dbReference type="PIRSR" id="PIRSR600223-1"/>
    </source>
</evidence>
<dbReference type="PROSITE" id="PS00760">
    <property type="entry name" value="SPASE_I_2"/>
    <property type="match status" value="1"/>
</dbReference>
<gene>
    <name evidence="9" type="primary">lepB</name>
    <name evidence="9" type="ORF">FYJ33_09845</name>
</gene>
<comment type="catalytic activity">
    <reaction evidence="1 7">
        <text>Cleavage of hydrophobic, N-terminal signal or leader sequences from secreted and periplasmic proteins.</text>
        <dbReference type="EC" id="3.4.21.89"/>
    </reaction>
</comment>
<keyword evidence="7" id="KW-1133">Transmembrane helix</keyword>
<dbReference type="InterPro" id="IPR019757">
    <property type="entry name" value="Pept_S26A_signal_pept_1_Lys-AS"/>
</dbReference>
<feature type="active site" evidence="6">
    <location>
        <position position="43"/>
    </location>
</feature>
<comment type="subcellular location">
    <subcellularLocation>
        <location evidence="2">Cell membrane</location>
        <topology evidence="2">Single-pass type II membrane protein</topology>
    </subcellularLocation>
    <subcellularLocation>
        <location evidence="7">Membrane</location>
        <topology evidence="7">Single-pass type II membrane protein</topology>
    </subcellularLocation>
</comment>
<keyword evidence="5 7" id="KW-0378">Hydrolase</keyword>
<feature type="domain" description="Peptidase S26" evidence="8">
    <location>
        <begin position="14"/>
        <end position="166"/>
    </location>
</feature>
<evidence type="ECO:0000256" key="5">
    <source>
        <dbReference type="ARBA" id="ARBA00022801"/>
    </source>
</evidence>
<keyword evidence="7" id="KW-0812">Transmembrane</keyword>
<dbReference type="InterPro" id="IPR036286">
    <property type="entry name" value="LexA/Signal_pep-like_sf"/>
</dbReference>
<evidence type="ECO:0000256" key="3">
    <source>
        <dbReference type="ARBA" id="ARBA00009370"/>
    </source>
</evidence>
<sequence>MNQKSLGKSNFFFDWIMPVGIAFLIVLLINRFLIFQIKVPTGSMIPTIEKNDRLLVSRIYNYDSIKRGDVLVFVSREYNSQWFVKRVVGLPGETVDIDDTGKVYINGKELKEDYVKHPSPKEGHFKIPEGKYLMLGDNREISEDARYWNNPYIDKSDIKGKVRFTILPLDRIGTIK</sequence>
<dbReference type="SUPFAM" id="SSF51306">
    <property type="entry name" value="LexA/Signal peptidase"/>
    <property type="match status" value="1"/>
</dbReference>
<dbReference type="Gene3D" id="2.10.109.10">
    <property type="entry name" value="Umud Fragment, subunit A"/>
    <property type="match status" value="1"/>
</dbReference>
<evidence type="ECO:0000256" key="4">
    <source>
        <dbReference type="ARBA" id="ARBA00013208"/>
    </source>
</evidence>
<feature type="transmembrane region" description="Helical" evidence="7">
    <location>
        <begin position="12"/>
        <end position="34"/>
    </location>
</feature>
<feature type="active site" evidence="6">
    <location>
        <position position="85"/>
    </location>
</feature>
<evidence type="ECO:0000256" key="2">
    <source>
        <dbReference type="ARBA" id="ARBA00004401"/>
    </source>
</evidence>
<dbReference type="EC" id="3.4.21.89" evidence="4 7"/>
<dbReference type="PANTHER" id="PTHR43390:SF1">
    <property type="entry name" value="CHLOROPLAST PROCESSING PEPTIDASE"/>
    <property type="match status" value="1"/>
</dbReference>
<dbReference type="Proteomes" id="UP000460287">
    <property type="component" value="Unassembled WGS sequence"/>
</dbReference>
<dbReference type="GO" id="GO:0004252">
    <property type="term" value="F:serine-type endopeptidase activity"/>
    <property type="evidence" value="ECO:0007669"/>
    <property type="project" value="InterPro"/>
</dbReference>
<dbReference type="NCBIfam" id="TIGR02227">
    <property type="entry name" value="sigpep_I_bact"/>
    <property type="match status" value="1"/>
</dbReference>
<comment type="caution">
    <text evidence="9">The sequence shown here is derived from an EMBL/GenBank/DDBJ whole genome shotgun (WGS) entry which is preliminary data.</text>
</comment>
<comment type="similarity">
    <text evidence="3 7">Belongs to the peptidase S26 family.</text>
</comment>
<dbReference type="AlphaFoldDB" id="A0A7X2MZ02"/>
<dbReference type="PANTHER" id="PTHR43390">
    <property type="entry name" value="SIGNAL PEPTIDASE I"/>
    <property type="match status" value="1"/>
</dbReference>
<name>A0A7X2MZ02_9CLOT</name>
<evidence type="ECO:0000313" key="10">
    <source>
        <dbReference type="Proteomes" id="UP000460287"/>
    </source>
</evidence>
<dbReference type="CDD" id="cd06530">
    <property type="entry name" value="S26_SPase_I"/>
    <property type="match status" value="1"/>
</dbReference>
<dbReference type="GO" id="GO:0005886">
    <property type="term" value="C:plasma membrane"/>
    <property type="evidence" value="ECO:0007669"/>
    <property type="project" value="UniProtKB-SubCell"/>
</dbReference>
<organism evidence="9 10">
    <name type="scientific">Inconstantimicrobium porci</name>
    <dbReference type="NCBI Taxonomy" id="2652291"/>
    <lineage>
        <taxon>Bacteria</taxon>
        <taxon>Bacillati</taxon>
        <taxon>Bacillota</taxon>
        <taxon>Clostridia</taxon>
        <taxon>Eubacteriales</taxon>
        <taxon>Clostridiaceae</taxon>
        <taxon>Inconstantimicrobium</taxon>
    </lineage>
</organism>
<keyword evidence="10" id="KW-1185">Reference proteome</keyword>
<dbReference type="GO" id="GO:0006465">
    <property type="term" value="P:signal peptide processing"/>
    <property type="evidence" value="ECO:0007669"/>
    <property type="project" value="InterPro"/>
</dbReference>
<dbReference type="RefSeq" id="WP_154531589.1">
    <property type="nucleotide sequence ID" value="NZ_VULX01000014.1"/>
</dbReference>
<keyword evidence="7" id="KW-0472">Membrane</keyword>
<dbReference type="EMBL" id="VULX01000014">
    <property type="protein sequence ID" value="MSR91691.1"/>
    <property type="molecule type" value="Genomic_DNA"/>
</dbReference>
<dbReference type="PRINTS" id="PR00727">
    <property type="entry name" value="LEADERPTASE"/>
</dbReference>
<dbReference type="InterPro" id="IPR019533">
    <property type="entry name" value="Peptidase_S26"/>
</dbReference>
<reference evidence="9 10" key="1">
    <citation type="submission" date="2019-08" db="EMBL/GenBank/DDBJ databases">
        <title>In-depth cultivation of the pig gut microbiome towards novel bacterial diversity and tailored functional studies.</title>
        <authorList>
            <person name="Wylensek D."/>
            <person name="Hitch T.C.A."/>
            <person name="Clavel T."/>
        </authorList>
    </citation>
    <scope>NUCLEOTIDE SEQUENCE [LARGE SCALE GENOMIC DNA]</scope>
    <source>
        <strain evidence="9 10">WCA-383-APC-5B</strain>
    </source>
</reference>
<evidence type="ECO:0000256" key="1">
    <source>
        <dbReference type="ARBA" id="ARBA00000677"/>
    </source>
</evidence>
<accession>A0A7X2MZ02</accession>
<evidence type="ECO:0000256" key="7">
    <source>
        <dbReference type="RuleBase" id="RU362042"/>
    </source>
</evidence>
<protein>
    <recommendedName>
        <fullName evidence="4 7">Signal peptidase I</fullName>
        <ecNumber evidence="4 7">3.4.21.89</ecNumber>
    </recommendedName>
</protein>
<proteinExistence type="inferred from homology"/>
<keyword evidence="7" id="KW-0645">Protease</keyword>
<evidence type="ECO:0000259" key="8">
    <source>
        <dbReference type="Pfam" id="PF10502"/>
    </source>
</evidence>
<dbReference type="GO" id="GO:0009003">
    <property type="term" value="F:signal peptidase activity"/>
    <property type="evidence" value="ECO:0007669"/>
    <property type="project" value="UniProtKB-EC"/>
</dbReference>
<evidence type="ECO:0000313" key="9">
    <source>
        <dbReference type="EMBL" id="MSR91691.1"/>
    </source>
</evidence>